<evidence type="ECO:0000313" key="2">
    <source>
        <dbReference type="Proteomes" id="UP000187429"/>
    </source>
</evidence>
<organism evidence="1 2">
    <name type="scientific">Smittium culicis</name>
    <dbReference type="NCBI Taxonomy" id="133412"/>
    <lineage>
        <taxon>Eukaryota</taxon>
        <taxon>Fungi</taxon>
        <taxon>Fungi incertae sedis</taxon>
        <taxon>Zoopagomycota</taxon>
        <taxon>Kickxellomycotina</taxon>
        <taxon>Harpellomycetes</taxon>
        <taxon>Harpellales</taxon>
        <taxon>Legeriomycetaceae</taxon>
        <taxon>Smittium</taxon>
    </lineage>
</organism>
<keyword evidence="2" id="KW-1185">Reference proteome</keyword>
<dbReference type="AlphaFoldDB" id="A0A1R1Y1K7"/>
<name>A0A1R1Y1K7_9FUNG</name>
<dbReference type="EMBL" id="LSSM01002665">
    <property type="protein sequence ID" value="OMJ20793.1"/>
    <property type="molecule type" value="Genomic_DNA"/>
</dbReference>
<reference evidence="2" key="1">
    <citation type="submission" date="2017-01" db="EMBL/GenBank/DDBJ databases">
        <authorList>
            <person name="Wang Y."/>
            <person name="White M."/>
            <person name="Kvist S."/>
            <person name="Moncalvo J.-M."/>
        </authorList>
    </citation>
    <scope>NUCLEOTIDE SEQUENCE [LARGE SCALE GENOMIC DNA]</scope>
    <source>
        <strain evidence="2">ID-206-W2</strain>
    </source>
</reference>
<sequence length="26" mass="3126">MIKVQKSFNLQNHDYETQLIIFCSPK</sequence>
<gene>
    <name evidence="1" type="ORF">AYI69_g6073</name>
</gene>
<evidence type="ECO:0000313" key="1">
    <source>
        <dbReference type="EMBL" id="OMJ20793.1"/>
    </source>
</evidence>
<protein>
    <submittedName>
        <fullName evidence="1">Uncharacterized protein</fullName>
    </submittedName>
</protein>
<proteinExistence type="predicted"/>
<feature type="non-terminal residue" evidence="1">
    <location>
        <position position="26"/>
    </location>
</feature>
<dbReference type="Proteomes" id="UP000187429">
    <property type="component" value="Unassembled WGS sequence"/>
</dbReference>
<comment type="caution">
    <text evidence="1">The sequence shown here is derived from an EMBL/GenBank/DDBJ whole genome shotgun (WGS) entry which is preliminary data.</text>
</comment>
<accession>A0A1R1Y1K7</accession>